<dbReference type="PANTHER" id="PTHR15375:SF24">
    <property type="entry name" value="PROTEIN DBF4 HOMOLOG B"/>
    <property type="match status" value="1"/>
</dbReference>
<feature type="region of interest" description="Disordered" evidence="5">
    <location>
        <begin position="589"/>
        <end position="611"/>
    </location>
</feature>
<evidence type="ECO:0000256" key="1">
    <source>
        <dbReference type="ARBA" id="ARBA00022723"/>
    </source>
</evidence>
<name>A0A4U1F517_MONMO</name>
<dbReference type="GO" id="GO:0043539">
    <property type="term" value="F:protein serine/threonine kinase activator activity"/>
    <property type="evidence" value="ECO:0007669"/>
    <property type="project" value="TreeGrafter"/>
</dbReference>
<feature type="region of interest" description="Disordered" evidence="5">
    <location>
        <begin position="469"/>
        <end position="530"/>
    </location>
</feature>
<dbReference type="Gene3D" id="6.10.250.3410">
    <property type="entry name" value="DBF zinc finger"/>
    <property type="match status" value="1"/>
</dbReference>
<feature type="region of interest" description="Disordered" evidence="5">
    <location>
        <begin position="650"/>
        <end position="674"/>
    </location>
</feature>
<dbReference type="Proteomes" id="UP000308365">
    <property type="component" value="Unassembled WGS sequence"/>
</dbReference>
<dbReference type="InterPro" id="IPR006572">
    <property type="entry name" value="Znf_DBF"/>
</dbReference>
<evidence type="ECO:0000313" key="8">
    <source>
        <dbReference type="Proteomes" id="UP000308365"/>
    </source>
</evidence>
<sequence>QSRSSYVILEAETTGNLNRSRGPGHLENDVIVAEEQPVHGRLKAHGTRECDTAALKEYGRRERAENLRREPGKGDDCLELESSMAESRLRAPDLGAQLGVSSCLGKCQKSSPDAGRQPFSGKSFYLDLPAGKNLQFLTGAIQQLGGVIEGFLSKEVSYIVSSRREAKAESSGTSHRGCPSPSEVTVETLSVANPKGSRASPAQKAVDSVPLSRGKELLQKAIRNQGSGGGGGGGRGSSLLSNARSWGVRILHVDGNMSSRVKNTERLKAPFLKVEDESRKFRPFHHQFKSFPEISFLGPKDASPFEAPTTPGISHHTREARDQEPSRRSAACTVPRRKKGYCECCQEAFEELRGHLQSPQHQGFALEARPYAEVDRIIAQLSHSFADIPFQASLPGMASCLQHNQNTEGPRSALGPSLSPGGPQLATCSGVERYGPLGAFIPTGSQAPWLPIVTLCVLRLRLPASRPISGQHLPGGGKKTITRPQQDGTVGGMKAPAEPVEAGKIPGPIASHQEPGGSADVSVDPRETPVSRSPAYQCLLTSSGFAELSSGPDLALVGHKRKVQFPSGNAEKRPGVSWPQASFFVPRAPSPCGTRTTSGKHLPSLRLPDHEPRPLASLQPMCHQQTCLSLPGPFPGQPTDRPAEFWATQAPWPGGGWPPGSKDPDPNPSPVPTENYFCESPQARSSGARQLLTQGKFHLCRVLHTQPGLTGHMGRSCAWGLALEIHLCGVDGASPPTRQVFRWDQEGLGWGLPSPLPPAMACAAMARCPGQEAEARSSGTYEAEEGLDCATSRAPSLLHLDVARAPSGDPLSSSLPLSSGCPPRVQFQYRDEFAIDSLATFFFFFNILHCGSSHPSLPLCVSLFQCGSYQKAGAILYLILEEERGAYLQIQTEQLVKRTGASCKWESMCGCHHPPEGCREVGPCLSSLLSSFLLSSLMGASLSFCDTWACLVPHCLSHDSATLGGELPRPFLRPLIASHATHSKTDAPGPKTFITICPGPHIQLYGVPLPVQQSHVTLDITPLPGQAPR</sequence>
<comment type="caution">
    <text evidence="7">The sequence shown here is derived from an EMBL/GenBank/DDBJ whole genome shotgun (WGS) entry which is preliminary data.</text>
</comment>
<keyword evidence="2 4" id="KW-0863">Zinc-finger</keyword>
<keyword evidence="3" id="KW-0862">Zinc</keyword>
<dbReference type="GO" id="GO:0008270">
    <property type="term" value="F:zinc ion binding"/>
    <property type="evidence" value="ECO:0007669"/>
    <property type="project" value="UniProtKB-KW"/>
</dbReference>
<keyword evidence="1" id="KW-0479">Metal-binding</keyword>
<gene>
    <name evidence="7" type="ORF">EI555_013989</name>
</gene>
<feature type="region of interest" description="Disordered" evidence="5">
    <location>
        <begin position="306"/>
        <end position="332"/>
    </location>
</feature>
<feature type="non-terminal residue" evidence="7">
    <location>
        <position position="1"/>
    </location>
</feature>
<organism evidence="7 8">
    <name type="scientific">Monodon monoceros</name>
    <name type="common">Narwhal</name>
    <name type="synonym">Ceratodon monodon</name>
    <dbReference type="NCBI Taxonomy" id="40151"/>
    <lineage>
        <taxon>Eukaryota</taxon>
        <taxon>Metazoa</taxon>
        <taxon>Chordata</taxon>
        <taxon>Craniata</taxon>
        <taxon>Vertebrata</taxon>
        <taxon>Euteleostomi</taxon>
        <taxon>Mammalia</taxon>
        <taxon>Eutheria</taxon>
        <taxon>Laurasiatheria</taxon>
        <taxon>Artiodactyla</taxon>
        <taxon>Whippomorpha</taxon>
        <taxon>Cetacea</taxon>
        <taxon>Odontoceti</taxon>
        <taxon>Monodontidae</taxon>
        <taxon>Monodon</taxon>
    </lineage>
</organism>
<reference evidence="8" key="1">
    <citation type="journal article" date="2019" name="IScience">
        <title>Narwhal Genome Reveals Long-Term Low Genetic Diversity despite Current Large Abundance Size.</title>
        <authorList>
            <person name="Westbury M.V."/>
            <person name="Petersen B."/>
            <person name="Garde E."/>
            <person name="Heide-Jorgensen M.P."/>
            <person name="Lorenzen E.D."/>
        </authorList>
    </citation>
    <scope>NUCLEOTIDE SEQUENCE [LARGE SCALE GENOMIC DNA]</scope>
</reference>
<dbReference type="AlphaFoldDB" id="A0A4U1F517"/>
<feature type="compositionally biased region" description="Basic and acidic residues" evidence="5">
    <location>
        <begin position="316"/>
        <end position="327"/>
    </location>
</feature>
<feature type="domain" description="DBF4-type" evidence="6">
    <location>
        <begin position="335"/>
        <end position="384"/>
    </location>
</feature>
<evidence type="ECO:0000256" key="2">
    <source>
        <dbReference type="ARBA" id="ARBA00022771"/>
    </source>
</evidence>
<dbReference type="PROSITE" id="PS51265">
    <property type="entry name" value="ZF_DBF4"/>
    <property type="match status" value="1"/>
</dbReference>
<evidence type="ECO:0000256" key="4">
    <source>
        <dbReference type="PROSITE-ProRule" id="PRU00600"/>
    </source>
</evidence>
<dbReference type="GO" id="GO:0031431">
    <property type="term" value="C:Dbf4-dependent protein kinase complex"/>
    <property type="evidence" value="ECO:0007669"/>
    <property type="project" value="TreeGrafter"/>
</dbReference>
<dbReference type="SMART" id="SM00586">
    <property type="entry name" value="ZnF_DBF"/>
    <property type="match status" value="1"/>
</dbReference>
<evidence type="ECO:0000313" key="7">
    <source>
        <dbReference type="EMBL" id="TKC44489.1"/>
    </source>
</evidence>
<dbReference type="Pfam" id="PF07535">
    <property type="entry name" value="zf-DBF"/>
    <property type="match status" value="1"/>
</dbReference>
<evidence type="ECO:0000256" key="5">
    <source>
        <dbReference type="SAM" id="MobiDB-lite"/>
    </source>
</evidence>
<feature type="region of interest" description="Disordered" evidence="5">
    <location>
        <begin position="164"/>
        <end position="185"/>
    </location>
</feature>
<evidence type="ECO:0000256" key="3">
    <source>
        <dbReference type="ARBA" id="ARBA00022833"/>
    </source>
</evidence>
<dbReference type="GO" id="GO:0010571">
    <property type="term" value="P:positive regulation of nuclear cell cycle DNA replication"/>
    <property type="evidence" value="ECO:0007669"/>
    <property type="project" value="TreeGrafter"/>
</dbReference>
<proteinExistence type="predicted"/>
<dbReference type="PANTHER" id="PTHR15375">
    <property type="entry name" value="ACTIVATOR OF S-PHASE KINASE-RELATED"/>
    <property type="match status" value="1"/>
</dbReference>
<accession>A0A4U1F517</accession>
<dbReference type="GO" id="GO:1901987">
    <property type="term" value="P:regulation of cell cycle phase transition"/>
    <property type="evidence" value="ECO:0007669"/>
    <property type="project" value="TreeGrafter"/>
</dbReference>
<dbReference type="FunFam" id="6.10.250.3410:FF:000001">
    <property type="entry name" value="Protein DBF4 homolog A"/>
    <property type="match status" value="1"/>
</dbReference>
<dbReference type="InterPro" id="IPR051590">
    <property type="entry name" value="Replication_Regulatory_Kinase"/>
</dbReference>
<dbReference type="EMBL" id="RWIC01000395">
    <property type="protein sequence ID" value="TKC44489.1"/>
    <property type="molecule type" value="Genomic_DNA"/>
</dbReference>
<dbReference type="GO" id="GO:0003676">
    <property type="term" value="F:nucleic acid binding"/>
    <property type="evidence" value="ECO:0007669"/>
    <property type="project" value="InterPro"/>
</dbReference>
<evidence type="ECO:0000259" key="6">
    <source>
        <dbReference type="PROSITE" id="PS51265"/>
    </source>
</evidence>
<dbReference type="InterPro" id="IPR038545">
    <property type="entry name" value="Znf_DBF_sf"/>
</dbReference>
<protein>
    <recommendedName>
        <fullName evidence="6">DBF4-type domain-containing protein</fullName>
    </recommendedName>
</protein>